<dbReference type="AlphaFoldDB" id="A0A369AV90"/>
<feature type="domain" description="WxL" evidence="3">
    <location>
        <begin position="532"/>
        <end position="770"/>
    </location>
</feature>
<evidence type="ECO:0000313" key="4">
    <source>
        <dbReference type="EMBL" id="RSU01507.1"/>
    </source>
</evidence>
<proteinExistence type="predicted"/>
<dbReference type="PANTHER" id="PTHR12969">
    <property type="entry name" value="NGD5/OSM-6/IFT52"/>
    <property type="match status" value="1"/>
</dbReference>
<keyword evidence="2" id="KW-0732">Signal</keyword>
<feature type="region of interest" description="Disordered" evidence="1">
    <location>
        <begin position="547"/>
        <end position="574"/>
    </location>
</feature>
<dbReference type="PANTHER" id="PTHR12969:SF7">
    <property type="entry name" value="INTRAFLAGELLAR TRANSPORT PROTEIN 52 HOMOLOG"/>
    <property type="match status" value="1"/>
</dbReference>
<evidence type="ECO:0000259" key="3">
    <source>
        <dbReference type="Pfam" id="PF13731"/>
    </source>
</evidence>
<evidence type="ECO:0000256" key="1">
    <source>
        <dbReference type="SAM" id="MobiDB-lite"/>
    </source>
</evidence>
<dbReference type="Gene3D" id="3.40.50.880">
    <property type="match status" value="1"/>
</dbReference>
<dbReference type="SUPFAM" id="SSF52317">
    <property type="entry name" value="Class I glutamine amidotransferase-like"/>
    <property type="match status" value="1"/>
</dbReference>
<name>A0A369AV90_9ENTE</name>
<reference evidence="4 5" key="1">
    <citation type="submission" date="2017-05" db="EMBL/GenBank/DDBJ databases">
        <title>Vagococcus spp. assemblies.</title>
        <authorList>
            <person name="Gulvik C.A."/>
        </authorList>
    </citation>
    <scope>NUCLEOTIDE SEQUENCE [LARGE SCALE GENOMIC DNA]</scope>
    <source>
        <strain evidence="4 5">NCFB 2497</strain>
    </source>
</reference>
<dbReference type="Proteomes" id="UP000288197">
    <property type="component" value="Unassembled WGS sequence"/>
</dbReference>
<feature type="chain" id="PRO_5043904598" description="WxL domain-containing protein" evidence="2">
    <location>
        <begin position="27"/>
        <end position="772"/>
    </location>
</feature>
<feature type="compositionally biased region" description="Basic and acidic residues" evidence="1">
    <location>
        <begin position="547"/>
        <end position="562"/>
    </location>
</feature>
<feature type="signal peptide" evidence="2">
    <location>
        <begin position="1"/>
        <end position="26"/>
    </location>
</feature>
<dbReference type="EMBL" id="NGJX01000007">
    <property type="protein sequence ID" value="RSU01507.1"/>
    <property type="molecule type" value="Genomic_DNA"/>
</dbReference>
<comment type="caution">
    <text evidence="4">The sequence shown here is derived from an EMBL/GenBank/DDBJ whole genome shotgun (WGS) entry which is preliminary data.</text>
</comment>
<sequence>MKQIKLHQMILAAISGAVLFTVPVGAENALDPAPEIKPAQANGQKVLFDNTHAQTAGAADWVIDGAFSDFGNGLAEKGFYVKELRKKTPITLEDLKGYDVFVLPEANVPYKVSEQNAIEEYVANGGAVFYISDHYNADRNKNRIDASEAFNGYRRGAFENMTKDMSTEEKNSEAMQGVESSDWLSETFGVRFRYNGLDNINDSSKWILHDAFGILEGVQSVGLHAGSTVAITDPTRAKGLIYPPTGLTSSANKWGPAVDQGVYNGGGVEEGAYVAISKKEKGKAAFIGDSSPVEDSTPKYLRDENGKAKKTYDGWKEKDDARLLVNLVEWLSQKEDYDTFDKMGIQLSSKTVLHDFEEPSKSTEPQKEPWAAPAAGYKWYDESTFAPGSYGSTSNAEIPSTGKVSLVVDAKPEAKKENKAIVKVTGLAPNAVADGYQLGLYTPTAQNGFTQGSQVAKTKVGDGQWLPIGYSEKFSVKADNQGNAEQVVYFSTEFEGNYNIRVKQNKDNIITNPITILPLSETPVDPEVPTDDANYNVKGEIVFEKNDESVKPIDPENPKEDMTPLNPDGSEATSSAGGLLSVDYASSFAFGKQSIENKNMLYGAQPQQFKTSDTLRGNYVQVSDRRGTNAGWVLSIVQNDQFKTAKNDVLTGAKLYLGNGALNSPNMTEEGFKPELAPVNFVKDLSLASEKVTGGLELIPGQTSIIMSADKGKGTGTWTLSYGQTKDKNIGVMGANEPAKASVLLSIPSSSNPVSSSYESTLTYRLSMVPTP</sequence>
<protein>
    <recommendedName>
        <fullName evidence="3">WxL domain-containing protein</fullName>
    </recommendedName>
</protein>
<keyword evidence="5" id="KW-1185">Reference proteome</keyword>
<dbReference type="InterPro" id="IPR029062">
    <property type="entry name" value="Class_I_gatase-like"/>
</dbReference>
<dbReference type="GeneID" id="63146651"/>
<dbReference type="InterPro" id="IPR039975">
    <property type="entry name" value="IFT52"/>
</dbReference>
<dbReference type="OrthoDB" id="2339326at2"/>
<accession>A0A369AV90</accession>
<dbReference type="InterPro" id="IPR027994">
    <property type="entry name" value="WxL_dom"/>
</dbReference>
<organism evidence="4 5">
    <name type="scientific">Vagococcus fluvialis</name>
    <dbReference type="NCBI Taxonomy" id="2738"/>
    <lineage>
        <taxon>Bacteria</taxon>
        <taxon>Bacillati</taxon>
        <taxon>Bacillota</taxon>
        <taxon>Bacilli</taxon>
        <taxon>Lactobacillales</taxon>
        <taxon>Enterococcaceae</taxon>
        <taxon>Vagococcus</taxon>
    </lineage>
</organism>
<evidence type="ECO:0000256" key="2">
    <source>
        <dbReference type="SAM" id="SignalP"/>
    </source>
</evidence>
<gene>
    <name evidence="4" type="ORF">CBF32_08240</name>
</gene>
<dbReference type="Pfam" id="PF13731">
    <property type="entry name" value="WxL"/>
    <property type="match status" value="1"/>
</dbReference>
<evidence type="ECO:0000313" key="5">
    <source>
        <dbReference type="Proteomes" id="UP000288197"/>
    </source>
</evidence>
<dbReference type="RefSeq" id="WP_114289823.1">
    <property type="nucleotide sequence ID" value="NZ_JAFLWL010000023.1"/>
</dbReference>